<protein>
    <submittedName>
        <fullName evidence="2">Phage protein</fullName>
    </submittedName>
</protein>
<dbReference type="Proteomes" id="UP000036681">
    <property type="component" value="Unplaced"/>
</dbReference>
<dbReference type="AlphaFoldDB" id="A0A0M3HUC8"/>
<evidence type="ECO:0000313" key="1">
    <source>
        <dbReference type="Proteomes" id="UP000036681"/>
    </source>
</evidence>
<dbReference type="Pfam" id="PF14989">
    <property type="entry name" value="CCDC32"/>
    <property type="match status" value="1"/>
</dbReference>
<keyword evidence="1" id="KW-1185">Reference proteome</keyword>
<evidence type="ECO:0000313" key="2">
    <source>
        <dbReference type="WBParaSite" id="ALUE_0000638001-mRNA-1"/>
    </source>
</evidence>
<organism evidence="1 2">
    <name type="scientific">Ascaris lumbricoides</name>
    <name type="common">Giant roundworm</name>
    <dbReference type="NCBI Taxonomy" id="6252"/>
    <lineage>
        <taxon>Eukaryota</taxon>
        <taxon>Metazoa</taxon>
        <taxon>Ecdysozoa</taxon>
        <taxon>Nematoda</taxon>
        <taxon>Chromadorea</taxon>
        <taxon>Rhabditida</taxon>
        <taxon>Spirurina</taxon>
        <taxon>Ascaridomorpha</taxon>
        <taxon>Ascaridoidea</taxon>
        <taxon>Ascarididae</taxon>
        <taxon>Ascaris</taxon>
    </lineage>
</organism>
<name>A0A0M3HUC8_ASCLU</name>
<dbReference type="InterPro" id="IPR028039">
    <property type="entry name" value="CCDC32"/>
</dbReference>
<sequence length="123" mass="14395">MSLMFFEYFSFAEEKLRHLRTPNHQPNPSEMLLSLKDYRERKLYELITGKDECFEDNFVDIPISASYLRRKIAPETVAINRQELVKLTSADMLESAIVDAAKAEDKIERILVKEQPKVKEKTD</sequence>
<reference evidence="2" key="1">
    <citation type="submission" date="2017-02" db="UniProtKB">
        <authorList>
            <consortium name="WormBaseParasite"/>
        </authorList>
    </citation>
    <scope>IDENTIFICATION</scope>
</reference>
<dbReference type="WBParaSite" id="ALUE_0000638001-mRNA-1">
    <property type="protein sequence ID" value="ALUE_0000638001-mRNA-1"/>
    <property type="gene ID" value="ALUE_0000638001"/>
</dbReference>
<accession>A0A0M3HUC8</accession>
<proteinExistence type="predicted"/>